<name>A0AAP0ET94_9MAGN</name>
<keyword evidence="2" id="KW-1185">Reference proteome</keyword>
<evidence type="ECO:0000313" key="2">
    <source>
        <dbReference type="Proteomes" id="UP001417504"/>
    </source>
</evidence>
<sequence>MHACSKLKSIELSQSSFNHLRELHIHWCPAMTSIDLRRFPSLAELVIDHCVGLQETLQGLQFMTALEKLEISPFSEELNYFPFPISGNDDDDDDVALESNNSLILCLVTFNASQL</sequence>
<dbReference type="InterPro" id="IPR032675">
    <property type="entry name" value="LRR_dom_sf"/>
</dbReference>
<comment type="caution">
    <text evidence="1">The sequence shown here is derived from an EMBL/GenBank/DDBJ whole genome shotgun (WGS) entry which is preliminary data.</text>
</comment>
<dbReference type="Proteomes" id="UP001417504">
    <property type="component" value="Unassembled WGS sequence"/>
</dbReference>
<evidence type="ECO:0000313" key="1">
    <source>
        <dbReference type="EMBL" id="KAK9096452.1"/>
    </source>
</evidence>
<proteinExistence type="predicted"/>
<reference evidence="1 2" key="1">
    <citation type="submission" date="2024-01" db="EMBL/GenBank/DDBJ databases">
        <title>Genome assemblies of Stephania.</title>
        <authorList>
            <person name="Yang L."/>
        </authorList>
    </citation>
    <scope>NUCLEOTIDE SEQUENCE [LARGE SCALE GENOMIC DNA]</scope>
    <source>
        <strain evidence="1">QJT</strain>
        <tissue evidence="1">Leaf</tissue>
    </source>
</reference>
<accession>A0AAP0ET94</accession>
<dbReference type="Gene3D" id="3.80.10.10">
    <property type="entry name" value="Ribonuclease Inhibitor"/>
    <property type="match status" value="1"/>
</dbReference>
<gene>
    <name evidence="1" type="ORF">Sjap_021949</name>
</gene>
<dbReference type="AlphaFoldDB" id="A0AAP0ET94"/>
<dbReference type="EMBL" id="JBBNAE010000009">
    <property type="protein sequence ID" value="KAK9096452.1"/>
    <property type="molecule type" value="Genomic_DNA"/>
</dbReference>
<protein>
    <submittedName>
        <fullName evidence="1">Uncharacterized protein</fullName>
    </submittedName>
</protein>
<organism evidence="1 2">
    <name type="scientific">Stephania japonica</name>
    <dbReference type="NCBI Taxonomy" id="461633"/>
    <lineage>
        <taxon>Eukaryota</taxon>
        <taxon>Viridiplantae</taxon>
        <taxon>Streptophyta</taxon>
        <taxon>Embryophyta</taxon>
        <taxon>Tracheophyta</taxon>
        <taxon>Spermatophyta</taxon>
        <taxon>Magnoliopsida</taxon>
        <taxon>Ranunculales</taxon>
        <taxon>Menispermaceae</taxon>
        <taxon>Menispermoideae</taxon>
        <taxon>Cissampelideae</taxon>
        <taxon>Stephania</taxon>
    </lineage>
</organism>
<dbReference type="SUPFAM" id="SSF52047">
    <property type="entry name" value="RNI-like"/>
    <property type="match status" value="1"/>
</dbReference>